<comment type="similarity">
    <text evidence="2">Belongs to the small GTPase superfamily. Rho family.</text>
</comment>
<dbReference type="InterPro" id="IPR001806">
    <property type="entry name" value="Small_GTPase"/>
</dbReference>
<dbReference type="SMART" id="SM00174">
    <property type="entry name" value="RHO"/>
    <property type="match status" value="1"/>
</dbReference>
<dbReference type="PROSITE" id="PS51420">
    <property type="entry name" value="RHO"/>
    <property type="match status" value="1"/>
</dbReference>
<evidence type="ECO:0000256" key="2">
    <source>
        <dbReference type="ARBA" id="ARBA00010142"/>
    </source>
</evidence>
<gene>
    <name evidence="10" type="primary">RHO4_1</name>
    <name evidence="10" type="ORF">EC973_005815</name>
</gene>
<dbReference type="InterPro" id="IPR005225">
    <property type="entry name" value="Small_GTP-bd"/>
</dbReference>
<dbReference type="PANTHER" id="PTHR24072">
    <property type="entry name" value="RHO FAMILY GTPASE"/>
    <property type="match status" value="1"/>
</dbReference>
<reference evidence="10" key="1">
    <citation type="submission" date="2020-01" db="EMBL/GenBank/DDBJ databases">
        <title>Genome Sequencing of Three Apophysomyces-Like Fungal Strains Confirms a Novel Fungal Genus in the Mucoromycota with divergent Burkholderia-like Endosymbiotic Bacteria.</title>
        <authorList>
            <person name="Stajich J.E."/>
            <person name="Macias A.M."/>
            <person name="Carter-House D."/>
            <person name="Lovett B."/>
            <person name="Kasson L.R."/>
            <person name="Berry K."/>
            <person name="Grigoriev I."/>
            <person name="Chang Y."/>
            <person name="Spatafora J."/>
            <person name="Kasson M.T."/>
        </authorList>
    </citation>
    <scope>NUCLEOTIDE SEQUENCE</scope>
    <source>
        <strain evidence="10">NRRL A-21654</strain>
    </source>
</reference>
<organism evidence="10 11">
    <name type="scientific">Apophysomyces ossiformis</name>
    <dbReference type="NCBI Taxonomy" id="679940"/>
    <lineage>
        <taxon>Eukaryota</taxon>
        <taxon>Fungi</taxon>
        <taxon>Fungi incertae sedis</taxon>
        <taxon>Mucoromycota</taxon>
        <taxon>Mucoromycotina</taxon>
        <taxon>Mucoromycetes</taxon>
        <taxon>Mucorales</taxon>
        <taxon>Mucorineae</taxon>
        <taxon>Mucoraceae</taxon>
        <taxon>Apophysomyces</taxon>
    </lineage>
</organism>
<evidence type="ECO:0000256" key="4">
    <source>
        <dbReference type="ARBA" id="ARBA00022481"/>
    </source>
</evidence>
<evidence type="ECO:0000256" key="8">
    <source>
        <dbReference type="ARBA" id="ARBA00023288"/>
    </source>
</evidence>
<dbReference type="Proteomes" id="UP000605846">
    <property type="component" value="Unassembled WGS sequence"/>
</dbReference>
<dbReference type="PROSITE" id="PS51419">
    <property type="entry name" value="RAB"/>
    <property type="match status" value="1"/>
</dbReference>
<sequence>MTRVTRKKLVVVGDGNCGKTSLLVVYQNGTFPTRYVPTVFENYIANVQFDNGKLVELALWDTAGQEEYDRLRPLSYPETDVILICFAIDQRTSFANVVDRWLPEVNHFCENVPKVLVGTKNDLREDKTRIAQLNALGHQLVTPEEGERLGREIGAKYYECSAKLNQNVEEVITAATKLAVSGGIMRLQKKFCKML</sequence>
<evidence type="ECO:0000256" key="6">
    <source>
        <dbReference type="ARBA" id="ARBA00023134"/>
    </source>
</evidence>
<keyword evidence="8" id="KW-0449">Lipoprotein</keyword>
<comment type="subcellular location">
    <subcellularLocation>
        <location evidence="1">Cell membrane</location>
        <topology evidence="1">Lipid-anchor</topology>
        <orientation evidence="1">Cytoplasmic side</orientation>
    </subcellularLocation>
</comment>
<dbReference type="NCBIfam" id="TIGR00231">
    <property type="entry name" value="small_GTP"/>
    <property type="match status" value="1"/>
</dbReference>
<comment type="caution">
    <text evidence="10">The sequence shown here is derived from an EMBL/GenBank/DDBJ whole genome shotgun (WGS) entry which is preliminary data.</text>
</comment>
<dbReference type="Pfam" id="PF00071">
    <property type="entry name" value="Ras"/>
    <property type="match status" value="1"/>
</dbReference>
<dbReference type="OrthoDB" id="8830751at2759"/>
<evidence type="ECO:0000313" key="11">
    <source>
        <dbReference type="Proteomes" id="UP000605846"/>
    </source>
</evidence>
<keyword evidence="5" id="KW-0547">Nucleotide-binding</keyword>
<dbReference type="SMART" id="SM00176">
    <property type="entry name" value="RAN"/>
    <property type="match status" value="1"/>
</dbReference>
<keyword evidence="9" id="KW-0636">Prenylation</keyword>
<evidence type="ECO:0000256" key="1">
    <source>
        <dbReference type="ARBA" id="ARBA00004342"/>
    </source>
</evidence>
<evidence type="ECO:0000256" key="9">
    <source>
        <dbReference type="ARBA" id="ARBA00023289"/>
    </source>
</evidence>
<keyword evidence="6" id="KW-0342">GTP-binding</keyword>
<proteinExistence type="inferred from homology"/>
<dbReference type="GO" id="GO:0005886">
    <property type="term" value="C:plasma membrane"/>
    <property type="evidence" value="ECO:0007669"/>
    <property type="project" value="UniProtKB-SubCell"/>
</dbReference>
<keyword evidence="4" id="KW-0488">Methylation</keyword>
<accession>A0A8H7BWT7</accession>
<dbReference type="InterPro" id="IPR027417">
    <property type="entry name" value="P-loop_NTPase"/>
</dbReference>
<dbReference type="EMBL" id="JABAYA010000034">
    <property type="protein sequence ID" value="KAF7728589.1"/>
    <property type="molecule type" value="Genomic_DNA"/>
</dbReference>
<dbReference type="SMART" id="SM00175">
    <property type="entry name" value="RAB"/>
    <property type="match status" value="1"/>
</dbReference>
<dbReference type="SUPFAM" id="SSF52540">
    <property type="entry name" value="P-loop containing nucleoside triphosphate hydrolases"/>
    <property type="match status" value="1"/>
</dbReference>
<dbReference type="FunFam" id="3.40.50.300:FF:000983">
    <property type="entry name" value="Rho family GTPase"/>
    <property type="match status" value="1"/>
</dbReference>
<dbReference type="PRINTS" id="PR00449">
    <property type="entry name" value="RASTRNSFRMNG"/>
</dbReference>
<evidence type="ECO:0000256" key="3">
    <source>
        <dbReference type="ARBA" id="ARBA00022475"/>
    </source>
</evidence>
<dbReference type="GO" id="GO:0005525">
    <property type="term" value="F:GTP binding"/>
    <property type="evidence" value="ECO:0007669"/>
    <property type="project" value="UniProtKB-KW"/>
</dbReference>
<dbReference type="Gene3D" id="3.40.50.300">
    <property type="entry name" value="P-loop containing nucleotide triphosphate hydrolases"/>
    <property type="match status" value="1"/>
</dbReference>
<dbReference type="GO" id="GO:0003924">
    <property type="term" value="F:GTPase activity"/>
    <property type="evidence" value="ECO:0007669"/>
    <property type="project" value="InterPro"/>
</dbReference>
<evidence type="ECO:0000313" key="10">
    <source>
        <dbReference type="EMBL" id="KAF7728589.1"/>
    </source>
</evidence>
<dbReference type="SMART" id="SM00173">
    <property type="entry name" value="RAS"/>
    <property type="match status" value="1"/>
</dbReference>
<dbReference type="PROSITE" id="PS51421">
    <property type="entry name" value="RAS"/>
    <property type="match status" value="1"/>
</dbReference>
<keyword evidence="3" id="KW-1003">Cell membrane</keyword>
<dbReference type="GO" id="GO:0007264">
    <property type="term" value="P:small GTPase-mediated signal transduction"/>
    <property type="evidence" value="ECO:0007669"/>
    <property type="project" value="InterPro"/>
</dbReference>
<evidence type="ECO:0000256" key="7">
    <source>
        <dbReference type="ARBA" id="ARBA00023136"/>
    </source>
</evidence>
<dbReference type="InterPro" id="IPR003578">
    <property type="entry name" value="Small_GTPase_Rho"/>
</dbReference>
<keyword evidence="7" id="KW-0472">Membrane</keyword>
<evidence type="ECO:0000256" key="5">
    <source>
        <dbReference type="ARBA" id="ARBA00022741"/>
    </source>
</evidence>
<name>A0A8H7BWT7_9FUNG</name>
<protein>
    <submittedName>
        <fullName evidence="10">Rho GTPase</fullName>
    </submittedName>
</protein>
<keyword evidence="11" id="KW-1185">Reference proteome</keyword>
<dbReference type="AlphaFoldDB" id="A0A8H7BWT7"/>